<accession>A0ABP7V0J2</accession>
<evidence type="ECO:0000313" key="2">
    <source>
        <dbReference type="EMBL" id="GAA4056913.1"/>
    </source>
</evidence>
<comment type="caution">
    <text evidence="2">The sequence shown here is derived from an EMBL/GenBank/DDBJ whole genome shotgun (WGS) entry which is preliminary data.</text>
</comment>
<reference evidence="3" key="1">
    <citation type="journal article" date="2019" name="Int. J. Syst. Evol. Microbiol.">
        <title>The Global Catalogue of Microorganisms (GCM) 10K type strain sequencing project: providing services to taxonomists for standard genome sequencing and annotation.</title>
        <authorList>
            <consortium name="The Broad Institute Genomics Platform"/>
            <consortium name="The Broad Institute Genome Sequencing Center for Infectious Disease"/>
            <person name="Wu L."/>
            <person name="Ma J."/>
        </authorList>
    </citation>
    <scope>NUCLEOTIDE SEQUENCE [LARGE SCALE GENOMIC DNA]</scope>
    <source>
        <strain evidence="3">JCM 17250</strain>
    </source>
</reference>
<dbReference type="InterPro" id="IPR000835">
    <property type="entry name" value="HTH_MarR-typ"/>
</dbReference>
<sequence>MIKINKILEHKKLTSTQKIILVVLLVIPEDSSMSFNEIAFYTSVTRQTIITNLNKLEEIGLLEVTRNSTNTNSYKILI</sequence>
<dbReference type="PROSITE" id="PS50995">
    <property type="entry name" value="HTH_MARR_2"/>
    <property type="match status" value="1"/>
</dbReference>
<name>A0ABP7V0J2_9BACI</name>
<organism evidence="2 3">
    <name type="scientific">Amphibacillus indicireducens</name>
    <dbReference type="NCBI Taxonomy" id="1076330"/>
    <lineage>
        <taxon>Bacteria</taxon>
        <taxon>Bacillati</taxon>
        <taxon>Bacillota</taxon>
        <taxon>Bacilli</taxon>
        <taxon>Bacillales</taxon>
        <taxon>Bacillaceae</taxon>
        <taxon>Amphibacillus</taxon>
    </lineage>
</organism>
<dbReference type="InterPro" id="IPR036388">
    <property type="entry name" value="WH-like_DNA-bd_sf"/>
</dbReference>
<dbReference type="RefSeq" id="WP_425549030.1">
    <property type="nucleotide sequence ID" value="NZ_BAABDL010000002.1"/>
</dbReference>
<keyword evidence="3" id="KW-1185">Reference proteome</keyword>
<dbReference type="Gene3D" id="1.10.10.10">
    <property type="entry name" value="Winged helix-like DNA-binding domain superfamily/Winged helix DNA-binding domain"/>
    <property type="match status" value="1"/>
</dbReference>
<gene>
    <name evidence="2" type="ORF">GCM10022410_00440</name>
</gene>
<protein>
    <recommendedName>
        <fullName evidence="1">HTH marR-type domain-containing protein</fullName>
    </recommendedName>
</protein>
<feature type="domain" description="HTH marR-type" evidence="1">
    <location>
        <begin position="1"/>
        <end position="78"/>
    </location>
</feature>
<dbReference type="SUPFAM" id="SSF46785">
    <property type="entry name" value="Winged helix' DNA-binding domain"/>
    <property type="match status" value="1"/>
</dbReference>
<dbReference type="InterPro" id="IPR036390">
    <property type="entry name" value="WH_DNA-bd_sf"/>
</dbReference>
<proteinExistence type="predicted"/>
<evidence type="ECO:0000313" key="3">
    <source>
        <dbReference type="Proteomes" id="UP001501734"/>
    </source>
</evidence>
<dbReference type="EMBL" id="BAABDL010000002">
    <property type="protein sequence ID" value="GAA4056913.1"/>
    <property type="molecule type" value="Genomic_DNA"/>
</dbReference>
<dbReference type="Pfam" id="PF12802">
    <property type="entry name" value="MarR_2"/>
    <property type="match status" value="1"/>
</dbReference>
<evidence type="ECO:0000259" key="1">
    <source>
        <dbReference type="PROSITE" id="PS50995"/>
    </source>
</evidence>
<dbReference type="Proteomes" id="UP001501734">
    <property type="component" value="Unassembled WGS sequence"/>
</dbReference>